<sequence>MATLQKRKPRRKTKSATSSDADRHEERSQPQQSEAAEDEGKKCAVEVDGHQNSRREDILPPADPAPPDGALPPAPLHDVPTTSQPVSSSQQSDDAPVTVKTALAPAPLLPPLAVVDAVS</sequence>
<evidence type="ECO:0000256" key="1">
    <source>
        <dbReference type="SAM" id="MobiDB-lite"/>
    </source>
</evidence>
<gene>
    <name evidence="2" type="ORF">V5799_006422</name>
    <name evidence="3" type="ORF">V5799_020755</name>
</gene>
<feature type="compositionally biased region" description="Basic and acidic residues" evidence="1">
    <location>
        <begin position="38"/>
        <end position="58"/>
    </location>
</feature>
<name>A0AAQ4DWF7_AMBAM</name>
<keyword evidence="4" id="KW-1185">Reference proteome</keyword>
<reference evidence="2" key="3">
    <citation type="submission" date="2024-02" db="EMBL/GenBank/DDBJ databases">
        <authorList>
            <person name="Mcdaniel E.A."/>
            <person name="Celebi F.M."/>
            <person name="Reiter T."/>
            <person name="Weiss E.C."/>
            <person name="Chou S."/>
        </authorList>
    </citation>
    <scope>NUCLEOTIDE SEQUENCE</scope>
    <source>
        <strain evidence="2">F_SG_1</strain>
        <tissue evidence="2">Salivary glands</tissue>
    </source>
</reference>
<comment type="caution">
    <text evidence="2">The sequence shown here is derived from an EMBL/GenBank/DDBJ whole genome shotgun (WGS) entry which is preliminary data.</text>
</comment>
<reference evidence="2" key="2">
    <citation type="submission" date="2023-03" db="EMBL/GenBank/DDBJ databases">
        <authorList>
            <person name="Thuy-Boun P."/>
        </authorList>
    </citation>
    <scope>NUCLEOTIDE SEQUENCE</scope>
    <source>
        <strain evidence="2">F_SG_1</strain>
        <tissue evidence="2">Salivary glands</tissue>
    </source>
</reference>
<protein>
    <submittedName>
        <fullName evidence="2">Uncharacterized protein</fullName>
    </submittedName>
</protein>
<accession>A0AAQ4DWF7</accession>
<feature type="non-terminal residue" evidence="2">
    <location>
        <position position="119"/>
    </location>
</feature>
<feature type="compositionally biased region" description="Pro residues" evidence="1">
    <location>
        <begin position="61"/>
        <end position="75"/>
    </location>
</feature>
<feature type="compositionally biased region" description="Low complexity" evidence="1">
    <location>
        <begin position="76"/>
        <end position="106"/>
    </location>
</feature>
<proteinExistence type="predicted"/>
<evidence type="ECO:0000313" key="4">
    <source>
        <dbReference type="Proteomes" id="UP001321473"/>
    </source>
</evidence>
<evidence type="ECO:0000313" key="3">
    <source>
        <dbReference type="EMBL" id="KAK8777904.1"/>
    </source>
</evidence>
<dbReference type="EMBL" id="JARKHS020026017">
    <property type="protein sequence ID" value="KAK8766797.1"/>
    <property type="molecule type" value="Genomic_DNA"/>
</dbReference>
<feature type="region of interest" description="Disordered" evidence="1">
    <location>
        <begin position="1"/>
        <end position="119"/>
    </location>
</feature>
<reference evidence="2 4" key="1">
    <citation type="journal article" date="2023" name="Arcadia Sci">
        <title>De novo assembly of a long-read Amblyomma americanum tick genome.</title>
        <authorList>
            <person name="Chou S."/>
            <person name="Poskanzer K.E."/>
            <person name="Rollins M."/>
            <person name="Thuy-Boun P.S."/>
        </authorList>
    </citation>
    <scope>NUCLEOTIDE SEQUENCE [LARGE SCALE GENOMIC DNA]</scope>
    <source>
        <strain evidence="2">F_SG_1</strain>
        <tissue evidence="2">Salivary glands</tissue>
    </source>
</reference>
<evidence type="ECO:0000313" key="2">
    <source>
        <dbReference type="EMBL" id="KAK8766797.1"/>
    </source>
</evidence>
<organism evidence="2 4">
    <name type="scientific">Amblyomma americanum</name>
    <name type="common">Lone star tick</name>
    <dbReference type="NCBI Taxonomy" id="6943"/>
    <lineage>
        <taxon>Eukaryota</taxon>
        <taxon>Metazoa</taxon>
        <taxon>Ecdysozoa</taxon>
        <taxon>Arthropoda</taxon>
        <taxon>Chelicerata</taxon>
        <taxon>Arachnida</taxon>
        <taxon>Acari</taxon>
        <taxon>Parasitiformes</taxon>
        <taxon>Ixodida</taxon>
        <taxon>Ixodoidea</taxon>
        <taxon>Ixodidae</taxon>
        <taxon>Amblyomminae</taxon>
        <taxon>Amblyomma</taxon>
    </lineage>
</organism>
<dbReference type="Proteomes" id="UP001321473">
    <property type="component" value="Unassembled WGS sequence"/>
</dbReference>
<feature type="compositionally biased region" description="Basic residues" evidence="1">
    <location>
        <begin position="1"/>
        <end position="14"/>
    </location>
</feature>
<dbReference type="AlphaFoldDB" id="A0AAQ4DWF7"/>
<dbReference type="EMBL" id="JARKHS020011337">
    <property type="protein sequence ID" value="KAK8777904.1"/>
    <property type="molecule type" value="Genomic_DNA"/>
</dbReference>